<sequence>MDSGCALTDTKCLCSSAKYLQEGSDCIQQSCPADEAAEAIDFFKQLCAAVVAGGGSLLPSGVTAVDTSSAAAATSSADVTDSPSATSSKDSTPSSTSRATLITGSPTGTAAPNGAVRVMMKGAGQSFALGALAMAVGVAVVL</sequence>
<protein>
    <submittedName>
        <fullName evidence="1">Uncharacterized protein</fullName>
    </submittedName>
</protein>
<reference evidence="1" key="1">
    <citation type="submission" date="2021-02" db="EMBL/GenBank/DDBJ databases">
        <authorList>
            <consortium name="DOE Joint Genome Institute"/>
            <person name="Ahrendt S."/>
            <person name="Looney B.P."/>
            <person name="Miyauchi S."/>
            <person name="Morin E."/>
            <person name="Drula E."/>
            <person name="Courty P.E."/>
            <person name="Chicoki N."/>
            <person name="Fauchery L."/>
            <person name="Kohler A."/>
            <person name="Kuo A."/>
            <person name="Labutti K."/>
            <person name="Pangilinan J."/>
            <person name="Lipzen A."/>
            <person name="Riley R."/>
            <person name="Andreopoulos W."/>
            <person name="He G."/>
            <person name="Johnson J."/>
            <person name="Barry K.W."/>
            <person name="Grigoriev I.V."/>
            <person name="Nagy L."/>
            <person name="Hibbett D."/>
            <person name="Henrissat B."/>
            <person name="Matheny P.B."/>
            <person name="Labbe J."/>
            <person name="Martin F."/>
        </authorList>
    </citation>
    <scope>NUCLEOTIDE SEQUENCE</scope>
    <source>
        <strain evidence="1">FP105234-sp</strain>
    </source>
</reference>
<dbReference type="Proteomes" id="UP000814033">
    <property type="component" value="Unassembled WGS sequence"/>
</dbReference>
<keyword evidence="2" id="KW-1185">Reference proteome</keyword>
<organism evidence="1 2">
    <name type="scientific">Auriscalpium vulgare</name>
    <dbReference type="NCBI Taxonomy" id="40419"/>
    <lineage>
        <taxon>Eukaryota</taxon>
        <taxon>Fungi</taxon>
        <taxon>Dikarya</taxon>
        <taxon>Basidiomycota</taxon>
        <taxon>Agaricomycotina</taxon>
        <taxon>Agaricomycetes</taxon>
        <taxon>Russulales</taxon>
        <taxon>Auriscalpiaceae</taxon>
        <taxon>Auriscalpium</taxon>
    </lineage>
</organism>
<name>A0ACB8RQ64_9AGAM</name>
<evidence type="ECO:0000313" key="2">
    <source>
        <dbReference type="Proteomes" id="UP000814033"/>
    </source>
</evidence>
<gene>
    <name evidence="1" type="ORF">FA95DRAFT_1679880</name>
</gene>
<accession>A0ACB8RQ64</accession>
<dbReference type="EMBL" id="MU275929">
    <property type="protein sequence ID" value="KAI0046301.1"/>
    <property type="molecule type" value="Genomic_DNA"/>
</dbReference>
<reference evidence="1" key="2">
    <citation type="journal article" date="2022" name="New Phytol.">
        <title>Evolutionary transition to the ectomycorrhizal habit in the genomes of a hyperdiverse lineage of mushroom-forming fungi.</title>
        <authorList>
            <person name="Looney B."/>
            <person name="Miyauchi S."/>
            <person name="Morin E."/>
            <person name="Drula E."/>
            <person name="Courty P.E."/>
            <person name="Kohler A."/>
            <person name="Kuo A."/>
            <person name="LaButti K."/>
            <person name="Pangilinan J."/>
            <person name="Lipzen A."/>
            <person name="Riley R."/>
            <person name="Andreopoulos W."/>
            <person name="He G."/>
            <person name="Johnson J."/>
            <person name="Nolan M."/>
            <person name="Tritt A."/>
            <person name="Barry K.W."/>
            <person name="Grigoriev I.V."/>
            <person name="Nagy L.G."/>
            <person name="Hibbett D."/>
            <person name="Henrissat B."/>
            <person name="Matheny P.B."/>
            <person name="Labbe J."/>
            <person name="Martin F.M."/>
        </authorList>
    </citation>
    <scope>NUCLEOTIDE SEQUENCE</scope>
    <source>
        <strain evidence="1">FP105234-sp</strain>
    </source>
</reference>
<comment type="caution">
    <text evidence="1">The sequence shown here is derived from an EMBL/GenBank/DDBJ whole genome shotgun (WGS) entry which is preliminary data.</text>
</comment>
<evidence type="ECO:0000313" key="1">
    <source>
        <dbReference type="EMBL" id="KAI0046301.1"/>
    </source>
</evidence>
<proteinExistence type="predicted"/>